<keyword evidence="1" id="KW-0238">DNA-binding</keyword>
<evidence type="ECO:0000313" key="3">
    <source>
        <dbReference type="EMBL" id="MDR9762874.1"/>
    </source>
</evidence>
<sequence>MKFFALTQGACWTQIDGEAPVRFERGDVGLLTAERPYTVSSDPSVAPLDAMALFSGRGRSFVTLGNGTDCSYLGGHVLLDPTSGTLLSEALPPWLRIDGATEQAERWLLDELVNERAQRLPGNALVASQLAQLLFVQILRAQMKEAAASRRVGCAHWAIHASRRPCSSCMTNRRAPGI</sequence>
<comment type="caution">
    <text evidence="3">The sequence shown here is derived from an EMBL/GenBank/DDBJ whole genome shotgun (WGS) entry which is preliminary data.</text>
</comment>
<dbReference type="EMBL" id="JAVLSH010000012">
    <property type="protein sequence ID" value="MDR9762874.1"/>
    <property type="molecule type" value="Genomic_DNA"/>
</dbReference>
<organism evidence="3 4">
    <name type="scientific">Rhizobium redzepovicii</name>
    <dbReference type="NCBI Taxonomy" id="2867518"/>
    <lineage>
        <taxon>Bacteria</taxon>
        <taxon>Pseudomonadati</taxon>
        <taxon>Pseudomonadota</taxon>
        <taxon>Alphaproteobacteria</taxon>
        <taxon>Hyphomicrobiales</taxon>
        <taxon>Rhizobiaceae</taxon>
        <taxon>Rhizobium/Agrobacterium group</taxon>
        <taxon>Rhizobium</taxon>
    </lineage>
</organism>
<protein>
    <submittedName>
        <fullName evidence="3">Cupin domain-containing protein</fullName>
    </submittedName>
</protein>
<dbReference type="GO" id="GO:0003677">
    <property type="term" value="F:DNA binding"/>
    <property type="evidence" value="ECO:0007669"/>
    <property type="project" value="UniProtKB-KW"/>
</dbReference>
<dbReference type="AlphaFoldDB" id="A0AAW8P9I9"/>
<accession>A0AAW8P9I9</accession>
<evidence type="ECO:0000313" key="4">
    <source>
        <dbReference type="Proteomes" id="UP001269402"/>
    </source>
</evidence>
<dbReference type="InterPro" id="IPR032783">
    <property type="entry name" value="AraC_lig"/>
</dbReference>
<keyword evidence="4" id="KW-1185">Reference proteome</keyword>
<dbReference type="RefSeq" id="WP_310808430.1">
    <property type="nucleotide sequence ID" value="NZ_JAVLSH010000012.1"/>
</dbReference>
<evidence type="ECO:0000256" key="1">
    <source>
        <dbReference type="ARBA" id="ARBA00023125"/>
    </source>
</evidence>
<dbReference type="Proteomes" id="UP001269402">
    <property type="component" value="Unassembled WGS sequence"/>
</dbReference>
<name>A0AAW8P9I9_9HYPH</name>
<evidence type="ECO:0000259" key="2">
    <source>
        <dbReference type="Pfam" id="PF12852"/>
    </source>
</evidence>
<reference evidence="4" key="1">
    <citation type="submission" date="2023-07" db="EMBL/GenBank/DDBJ databases">
        <title>Genomic characterization of faba bean (Vicia faba) microsymbionts in Mexican soils.</title>
        <authorList>
            <person name="Rivera Orduna F.N."/>
            <person name="Guevara-Luna J."/>
            <person name="Yan J."/>
            <person name="Arroyo-Herrera I."/>
            <person name="Li Y."/>
            <person name="Vasquez-Murrieta M.S."/>
            <person name="Wang E.T."/>
        </authorList>
    </citation>
    <scope>NUCLEOTIDE SEQUENCE [LARGE SCALE GENOMIC DNA]</scope>
    <source>
        <strain evidence="4">CH6</strain>
    </source>
</reference>
<proteinExistence type="predicted"/>
<gene>
    <name evidence="3" type="ORF">RJJ37_25180</name>
</gene>
<dbReference type="Pfam" id="PF12852">
    <property type="entry name" value="Cupin_6"/>
    <property type="match status" value="1"/>
</dbReference>
<feature type="domain" description="AraC-type transcription regulator ligand-binding" evidence="2">
    <location>
        <begin position="2"/>
        <end position="143"/>
    </location>
</feature>